<evidence type="ECO:0000313" key="13">
    <source>
        <dbReference type="EMBL" id="RPD43320.1"/>
    </source>
</evidence>
<evidence type="ECO:0000256" key="2">
    <source>
        <dbReference type="ARBA" id="ARBA00022448"/>
    </source>
</evidence>
<comment type="subcellular location">
    <subcellularLocation>
        <location evidence="1 10">Cell outer membrane</location>
        <topology evidence="1 10">Multi-pass membrane protein</topology>
    </subcellularLocation>
</comment>
<dbReference type="Pfam" id="PF13715">
    <property type="entry name" value="CarbopepD_reg_2"/>
    <property type="match status" value="1"/>
</dbReference>
<dbReference type="Proteomes" id="UP000279089">
    <property type="component" value="Unassembled WGS sequence"/>
</dbReference>
<dbReference type="NCBIfam" id="TIGR04056">
    <property type="entry name" value="OMP_RagA_SusC"/>
    <property type="match status" value="1"/>
</dbReference>
<dbReference type="InterPro" id="IPR036942">
    <property type="entry name" value="Beta-barrel_TonB_sf"/>
</dbReference>
<evidence type="ECO:0000256" key="4">
    <source>
        <dbReference type="ARBA" id="ARBA00022496"/>
    </source>
</evidence>
<keyword evidence="3 10" id="KW-1134">Transmembrane beta strand</keyword>
<dbReference type="SUPFAM" id="SSF49464">
    <property type="entry name" value="Carboxypeptidase regulatory domain-like"/>
    <property type="match status" value="1"/>
</dbReference>
<dbReference type="InterPro" id="IPR039426">
    <property type="entry name" value="TonB-dep_rcpt-like"/>
</dbReference>
<dbReference type="Gene3D" id="2.170.130.10">
    <property type="entry name" value="TonB-dependent receptor, plug domain"/>
    <property type="match status" value="1"/>
</dbReference>
<keyword evidence="7 11" id="KW-0798">TonB box</keyword>
<evidence type="ECO:0000256" key="6">
    <source>
        <dbReference type="ARBA" id="ARBA00023004"/>
    </source>
</evidence>
<dbReference type="SUPFAM" id="SSF56935">
    <property type="entry name" value="Porins"/>
    <property type="match status" value="1"/>
</dbReference>
<evidence type="ECO:0000256" key="1">
    <source>
        <dbReference type="ARBA" id="ARBA00004571"/>
    </source>
</evidence>
<dbReference type="PROSITE" id="PS52016">
    <property type="entry name" value="TONB_DEPENDENT_REC_3"/>
    <property type="match status" value="1"/>
</dbReference>
<dbReference type="InterPro" id="IPR000531">
    <property type="entry name" value="Beta-barrel_TonB"/>
</dbReference>
<dbReference type="GO" id="GO:0009279">
    <property type="term" value="C:cell outer membrane"/>
    <property type="evidence" value="ECO:0007669"/>
    <property type="project" value="UniProtKB-SubCell"/>
</dbReference>
<evidence type="ECO:0000313" key="14">
    <source>
        <dbReference type="Proteomes" id="UP000279089"/>
    </source>
</evidence>
<gene>
    <name evidence="13" type="ORF">EG028_00765</name>
</gene>
<feature type="domain" description="Secretin/TonB short N-terminal" evidence="12">
    <location>
        <begin position="40"/>
        <end position="91"/>
    </location>
</feature>
<keyword evidence="14" id="KW-1185">Reference proteome</keyword>
<comment type="caution">
    <text evidence="13">The sequence shown here is derived from an EMBL/GenBank/DDBJ whole genome shotgun (WGS) entry which is preliminary data.</text>
</comment>
<dbReference type="NCBIfam" id="TIGR04057">
    <property type="entry name" value="SusC_RagA_signa"/>
    <property type="match status" value="1"/>
</dbReference>
<dbReference type="Gene3D" id="2.60.40.1120">
    <property type="entry name" value="Carboxypeptidase-like, regulatory domain"/>
    <property type="match status" value="1"/>
</dbReference>
<dbReference type="FunFam" id="2.60.40.1120:FF:000003">
    <property type="entry name" value="Outer membrane protein Omp121"/>
    <property type="match status" value="1"/>
</dbReference>
<sequence length="1126" mass="124771">MLAAFLQVSAKGYSQERISLDYSNINIKKLLSLVSKKSDYTFLYRNVTIPDKNVSIRVKDVHVLRILDETLAGTDLSYKELGGKLIVIIPAGDKINARTITGKVTDADGQPLIGVTVIVKGTTKGAQTDANGDYSLEVPENAVLVFSYIGHESQEVPLKGNAARQDIVMKAGASGLSEVIVVGYGTQRRINLSGAVDAISGKALQNRPITNVSTGLQGLLPNLNIGVSNGRISSAPSLNIRGFTSIGNLNSSNQQVDVDPFILIDNVPATKEELSRLNPADIEGVTLLKDAASAAIYGARAAYGVLLITTKTGYSKRVSISVNSNYALRTLGRVPEITTDPYTVMDFKHRAATPLYNLYPDAVREYAKKRSADPSLPAVIVDPTNPNAWAYYGTTNWLEEAYRQTAPSSNTNFSISQKTDKLAFYVSGEYYRYDGQLKYGNDIYNRYNLRAKATYDVNDRLKFGVNTVFTSSDYNAPVFLDGNFFHNLNRTPSLSVPRNPDGTWTSDGAALFGALQEGGRTKSYLNEYQATLNGELAIIKGIWDLKGDMTFRRGSGNGKSYDISIPYRTGPNQPFAYAGSNPSYGRNTSDATRYNVYNVYTDFHRTFAKKHFVQALAGFNQEYRNYSTNTTTRQNLISSSLPDPLLTTGTLSQTGRVEDYAVRGLFYRLNYIYNDKYIVEFNGRYDGTSRFPDGDRWGFFPSASAAWVVTGEEFFKPIASSIKLDVLKFRASYGALGNQVTTSYYPYIPTMPTGQIGQILDGTRPIGVKQPGAVSPTLTWEKVQTMNYGVSMAWLNNRLSLDADIYTRRTKDMLVKSKTLPAVFGTGEPQENAADLKVKGWELSLKWSDAVQVGGSPLNYGVRFILADSRAYITKYDNPAGLLSDYYVGREIGEIWGLVNDGFFQSEDELRNWPDQSGVGSDDQGYKFYVGDLKFKDLNGDKKVNYGKNTVSDPGDRVIIGNSAIRLPYSVMLNADWKGIDASVFFQGVGKRDWYPNASNHYFWGVFAQPWTNVQTHNLDSWTPEHPDAYFPRVKAYIAEDASELGAPQTKYLQNAAYLRLKNVTVGYTLPSSFTRKAHIERLRIYFGAENIFTRSHLKARIDPEGLGGSVYPFQQTYSGGINLNF</sequence>
<dbReference type="Pfam" id="PF07715">
    <property type="entry name" value="Plug"/>
    <property type="match status" value="1"/>
</dbReference>
<dbReference type="InterPro" id="IPR012910">
    <property type="entry name" value="Plug_dom"/>
</dbReference>
<proteinExistence type="inferred from homology"/>
<dbReference type="SMART" id="SM00965">
    <property type="entry name" value="STN"/>
    <property type="match status" value="1"/>
</dbReference>
<name>A0A3N4MT47_9BACT</name>
<keyword evidence="5 10" id="KW-0812">Transmembrane</keyword>
<evidence type="ECO:0000256" key="8">
    <source>
        <dbReference type="ARBA" id="ARBA00023136"/>
    </source>
</evidence>
<keyword evidence="6" id="KW-0408">Iron</keyword>
<keyword evidence="9 10" id="KW-0998">Cell outer membrane</keyword>
<dbReference type="Gene3D" id="2.40.170.20">
    <property type="entry name" value="TonB-dependent receptor, beta-barrel domain"/>
    <property type="match status" value="1"/>
</dbReference>
<evidence type="ECO:0000256" key="11">
    <source>
        <dbReference type="RuleBase" id="RU003357"/>
    </source>
</evidence>
<dbReference type="InterPro" id="IPR023997">
    <property type="entry name" value="TonB-dep_OMP_SusC/RagA_CS"/>
</dbReference>
<dbReference type="InterPro" id="IPR011662">
    <property type="entry name" value="Secretin/TonB_short_N"/>
</dbReference>
<comment type="similarity">
    <text evidence="10 11">Belongs to the TonB-dependent receptor family.</text>
</comment>
<evidence type="ECO:0000256" key="3">
    <source>
        <dbReference type="ARBA" id="ARBA00022452"/>
    </source>
</evidence>
<keyword evidence="4" id="KW-0406">Ion transport</keyword>
<evidence type="ECO:0000256" key="9">
    <source>
        <dbReference type="ARBA" id="ARBA00023237"/>
    </source>
</evidence>
<dbReference type="OrthoDB" id="604358at2"/>
<keyword evidence="4" id="KW-0410">Iron transport</keyword>
<reference evidence="14" key="1">
    <citation type="submission" date="2018-11" db="EMBL/GenBank/DDBJ databases">
        <title>Chitinophaga lutea sp.nov., isolate from arsenic contaminated soil.</title>
        <authorList>
            <person name="Zong Y."/>
        </authorList>
    </citation>
    <scope>NUCLEOTIDE SEQUENCE [LARGE SCALE GENOMIC DNA]</scope>
    <source>
        <strain evidence="14">YLT18</strain>
    </source>
</reference>
<dbReference type="AlphaFoldDB" id="A0A3N4MT47"/>
<evidence type="ECO:0000256" key="7">
    <source>
        <dbReference type="ARBA" id="ARBA00023077"/>
    </source>
</evidence>
<dbReference type="InterPro" id="IPR023996">
    <property type="entry name" value="TonB-dep_OMP_SusC/RagA"/>
</dbReference>
<protein>
    <submittedName>
        <fullName evidence="13">SusC/RagA family TonB-linked outer membrane protein</fullName>
    </submittedName>
</protein>
<evidence type="ECO:0000256" key="5">
    <source>
        <dbReference type="ARBA" id="ARBA00022692"/>
    </source>
</evidence>
<dbReference type="GO" id="GO:0006826">
    <property type="term" value="P:iron ion transport"/>
    <property type="evidence" value="ECO:0007669"/>
    <property type="project" value="UniProtKB-KW"/>
</dbReference>
<accession>A0A3N4MT47</accession>
<dbReference type="Pfam" id="PF00593">
    <property type="entry name" value="TonB_dep_Rec_b-barrel"/>
    <property type="match status" value="1"/>
</dbReference>
<organism evidence="13 14">
    <name type="scientific">Chitinophaga barathri</name>
    <dbReference type="NCBI Taxonomy" id="1647451"/>
    <lineage>
        <taxon>Bacteria</taxon>
        <taxon>Pseudomonadati</taxon>
        <taxon>Bacteroidota</taxon>
        <taxon>Chitinophagia</taxon>
        <taxon>Chitinophagales</taxon>
        <taxon>Chitinophagaceae</taxon>
        <taxon>Chitinophaga</taxon>
    </lineage>
</organism>
<keyword evidence="8 10" id="KW-0472">Membrane</keyword>
<evidence type="ECO:0000256" key="10">
    <source>
        <dbReference type="PROSITE-ProRule" id="PRU01360"/>
    </source>
</evidence>
<dbReference type="InterPro" id="IPR037066">
    <property type="entry name" value="Plug_dom_sf"/>
</dbReference>
<evidence type="ECO:0000259" key="12">
    <source>
        <dbReference type="SMART" id="SM00965"/>
    </source>
</evidence>
<dbReference type="EMBL" id="RMBX01000001">
    <property type="protein sequence ID" value="RPD43320.1"/>
    <property type="molecule type" value="Genomic_DNA"/>
</dbReference>
<keyword evidence="2 10" id="KW-0813">Transport</keyword>
<dbReference type="InterPro" id="IPR008969">
    <property type="entry name" value="CarboxyPept-like_regulatory"/>
</dbReference>